<dbReference type="PANTHER" id="PTHR33119:SF1">
    <property type="entry name" value="FE2OG DIOXYGENASE DOMAIN-CONTAINING PROTEIN"/>
    <property type="match status" value="1"/>
</dbReference>
<evidence type="ECO:0000259" key="2">
    <source>
        <dbReference type="Pfam" id="PF14033"/>
    </source>
</evidence>
<dbReference type="EMBL" id="JARIHO010000001">
    <property type="protein sequence ID" value="KAJ7367861.1"/>
    <property type="molecule type" value="Genomic_DNA"/>
</dbReference>
<accession>A0AAD7ATS8</accession>
<reference evidence="3" key="1">
    <citation type="submission" date="2023-03" db="EMBL/GenBank/DDBJ databases">
        <title>Massive genome expansion in bonnet fungi (Mycena s.s.) driven by repeated elements and novel gene families across ecological guilds.</title>
        <authorList>
            <consortium name="Lawrence Berkeley National Laboratory"/>
            <person name="Harder C.B."/>
            <person name="Miyauchi S."/>
            <person name="Viragh M."/>
            <person name="Kuo A."/>
            <person name="Thoen E."/>
            <person name="Andreopoulos B."/>
            <person name="Lu D."/>
            <person name="Skrede I."/>
            <person name="Drula E."/>
            <person name="Henrissat B."/>
            <person name="Morin E."/>
            <person name="Kohler A."/>
            <person name="Barry K."/>
            <person name="LaButti K."/>
            <person name="Morin E."/>
            <person name="Salamov A."/>
            <person name="Lipzen A."/>
            <person name="Mereny Z."/>
            <person name="Hegedus B."/>
            <person name="Baldrian P."/>
            <person name="Stursova M."/>
            <person name="Weitz H."/>
            <person name="Taylor A."/>
            <person name="Grigoriev I.V."/>
            <person name="Nagy L.G."/>
            <person name="Martin F."/>
            <person name="Kauserud H."/>
        </authorList>
    </citation>
    <scope>NUCLEOTIDE SEQUENCE</scope>
    <source>
        <strain evidence="3">CBHHK002</strain>
    </source>
</reference>
<feature type="domain" description="DUF4246" evidence="2">
    <location>
        <begin position="43"/>
        <end position="97"/>
    </location>
</feature>
<protein>
    <recommendedName>
        <fullName evidence="2">DUF4246 domain-containing protein</fullName>
    </recommendedName>
</protein>
<feature type="region of interest" description="Disordered" evidence="1">
    <location>
        <begin position="29"/>
        <end position="49"/>
    </location>
</feature>
<sequence>MYELSWTLRSKPEWQRKASDPDVRRKWRQDALEASTASDAPLTEKMVDNRHGRSCSQDFAWMPSDFTVDSEGAVKLASPYTNNLHPELHRRLYRSIE</sequence>
<keyword evidence="4" id="KW-1185">Reference proteome</keyword>
<evidence type="ECO:0000313" key="4">
    <source>
        <dbReference type="Proteomes" id="UP001218218"/>
    </source>
</evidence>
<evidence type="ECO:0000256" key="1">
    <source>
        <dbReference type="SAM" id="MobiDB-lite"/>
    </source>
</evidence>
<proteinExistence type="predicted"/>
<gene>
    <name evidence="3" type="ORF">DFH08DRAFT_829600</name>
</gene>
<comment type="caution">
    <text evidence="3">The sequence shown here is derived from an EMBL/GenBank/DDBJ whole genome shotgun (WGS) entry which is preliminary data.</text>
</comment>
<dbReference type="InterPro" id="IPR025340">
    <property type="entry name" value="DUF4246"/>
</dbReference>
<evidence type="ECO:0000313" key="3">
    <source>
        <dbReference type="EMBL" id="KAJ7367861.1"/>
    </source>
</evidence>
<dbReference type="AlphaFoldDB" id="A0AAD7ATS8"/>
<organism evidence="3 4">
    <name type="scientific">Mycena albidolilacea</name>
    <dbReference type="NCBI Taxonomy" id="1033008"/>
    <lineage>
        <taxon>Eukaryota</taxon>
        <taxon>Fungi</taxon>
        <taxon>Dikarya</taxon>
        <taxon>Basidiomycota</taxon>
        <taxon>Agaricomycotina</taxon>
        <taxon>Agaricomycetes</taxon>
        <taxon>Agaricomycetidae</taxon>
        <taxon>Agaricales</taxon>
        <taxon>Marasmiineae</taxon>
        <taxon>Mycenaceae</taxon>
        <taxon>Mycena</taxon>
    </lineage>
</organism>
<dbReference type="Proteomes" id="UP001218218">
    <property type="component" value="Unassembled WGS sequence"/>
</dbReference>
<dbReference type="InterPro" id="IPR049192">
    <property type="entry name" value="DUF4246_C"/>
</dbReference>
<dbReference type="PANTHER" id="PTHR33119">
    <property type="entry name" value="IFI3P"/>
    <property type="match status" value="1"/>
</dbReference>
<name>A0AAD7ATS8_9AGAR</name>
<dbReference type="Pfam" id="PF14033">
    <property type="entry name" value="DUF4246"/>
    <property type="match status" value="1"/>
</dbReference>